<keyword evidence="3 6" id="KW-0812">Transmembrane</keyword>
<evidence type="ECO:0000256" key="3">
    <source>
        <dbReference type="ARBA" id="ARBA00022692"/>
    </source>
</evidence>
<name>A0A848J2J2_9BACT</name>
<reference evidence="8 9" key="1">
    <citation type="submission" date="2020-04" db="EMBL/GenBank/DDBJ databases">
        <title>Flammeovirgaceae bacterium KN852 isolated from deep sea.</title>
        <authorList>
            <person name="Zhang D.-C."/>
        </authorList>
    </citation>
    <scope>NUCLEOTIDE SEQUENCE [LARGE SCALE GENOMIC DNA]</scope>
    <source>
        <strain evidence="8 9">KN852</strain>
    </source>
</reference>
<feature type="transmembrane region" description="Helical" evidence="6">
    <location>
        <begin position="12"/>
        <end position="30"/>
    </location>
</feature>
<dbReference type="NCBIfam" id="TIGR03954">
    <property type="entry name" value="integ_memb_HG"/>
    <property type="match status" value="1"/>
</dbReference>
<evidence type="ECO:0000256" key="4">
    <source>
        <dbReference type="ARBA" id="ARBA00022989"/>
    </source>
</evidence>
<dbReference type="PANTHER" id="PTHR40077:SF1">
    <property type="entry name" value="MEMBRANE PROTEIN"/>
    <property type="match status" value="1"/>
</dbReference>
<keyword evidence="5 6" id="KW-0472">Membrane</keyword>
<evidence type="ECO:0000313" key="9">
    <source>
        <dbReference type="Proteomes" id="UP000559010"/>
    </source>
</evidence>
<feature type="transmembrane region" description="Helical" evidence="6">
    <location>
        <begin position="42"/>
        <end position="65"/>
    </location>
</feature>
<dbReference type="Pfam" id="PF12823">
    <property type="entry name" value="DUF3817"/>
    <property type="match status" value="1"/>
</dbReference>
<proteinExistence type="predicted"/>
<feature type="domain" description="DUF3817" evidence="7">
    <location>
        <begin position="8"/>
        <end position="92"/>
    </location>
</feature>
<keyword evidence="9" id="KW-1185">Reference proteome</keyword>
<evidence type="ECO:0000256" key="2">
    <source>
        <dbReference type="ARBA" id="ARBA00022475"/>
    </source>
</evidence>
<dbReference type="RefSeq" id="WP_169685183.1">
    <property type="nucleotide sequence ID" value="NZ_JABBNU010000016.1"/>
</dbReference>
<keyword evidence="2" id="KW-1003">Cell membrane</keyword>
<dbReference type="EMBL" id="JABBNU010000016">
    <property type="protein sequence ID" value="NMM50817.1"/>
    <property type="molecule type" value="Genomic_DNA"/>
</dbReference>
<evidence type="ECO:0000259" key="7">
    <source>
        <dbReference type="Pfam" id="PF12823"/>
    </source>
</evidence>
<protein>
    <submittedName>
        <fullName evidence="8">DUF3817 domain-containing protein</fullName>
    </submittedName>
</protein>
<sequence>MNLKSVIGRFRLIAILEGISYLLFAVTMPLKYMLDIPQPNYVVGMAHGVLFIAYIFLALQAIFVYKWNIKTAFMILAASLIPTATFFVDSKILKPESEKLNEAL</sequence>
<comment type="caution">
    <text evidence="8">The sequence shown here is derived from an EMBL/GenBank/DDBJ whole genome shotgun (WGS) entry which is preliminary data.</text>
</comment>
<dbReference type="Proteomes" id="UP000559010">
    <property type="component" value="Unassembled WGS sequence"/>
</dbReference>
<dbReference type="InterPro" id="IPR023845">
    <property type="entry name" value="DUF3817_TM"/>
</dbReference>
<evidence type="ECO:0000256" key="1">
    <source>
        <dbReference type="ARBA" id="ARBA00004651"/>
    </source>
</evidence>
<dbReference type="GO" id="GO:0005886">
    <property type="term" value="C:plasma membrane"/>
    <property type="evidence" value="ECO:0007669"/>
    <property type="project" value="UniProtKB-SubCell"/>
</dbReference>
<organism evidence="8 9">
    <name type="scientific">Marinigracilibium pacificum</name>
    <dbReference type="NCBI Taxonomy" id="2729599"/>
    <lineage>
        <taxon>Bacteria</taxon>
        <taxon>Pseudomonadati</taxon>
        <taxon>Bacteroidota</taxon>
        <taxon>Cytophagia</taxon>
        <taxon>Cytophagales</taxon>
        <taxon>Flammeovirgaceae</taxon>
        <taxon>Marinigracilibium</taxon>
    </lineage>
</organism>
<evidence type="ECO:0000256" key="6">
    <source>
        <dbReference type="SAM" id="Phobius"/>
    </source>
</evidence>
<gene>
    <name evidence="8" type="ORF">HH304_20575</name>
</gene>
<dbReference type="PANTHER" id="PTHR40077">
    <property type="entry name" value="MEMBRANE PROTEIN-RELATED"/>
    <property type="match status" value="1"/>
</dbReference>
<dbReference type="AlphaFoldDB" id="A0A848J2J2"/>
<keyword evidence="4 6" id="KW-1133">Transmembrane helix</keyword>
<comment type="subcellular location">
    <subcellularLocation>
        <location evidence="1">Cell membrane</location>
        <topology evidence="1">Multi-pass membrane protein</topology>
    </subcellularLocation>
</comment>
<evidence type="ECO:0000313" key="8">
    <source>
        <dbReference type="EMBL" id="NMM50817.1"/>
    </source>
</evidence>
<accession>A0A848J2J2</accession>
<evidence type="ECO:0000256" key="5">
    <source>
        <dbReference type="ARBA" id="ARBA00023136"/>
    </source>
</evidence>